<dbReference type="Gene3D" id="3.50.50.60">
    <property type="entry name" value="FAD/NAD(P)-binding domain"/>
    <property type="match status" value="2"/>
</dbReference>
<name>A0ABT6JD22_9GAMM</name>
<reference evidence="5 6" key="1">
    <citation type="submission" date="2023-04" db="EMBL/GenBank/DDBJ databases">
        <title>Luteimonas endophyticus RD2P54.</title>
        <authorList>
            <person name="Sun J.-Q."/>
        </authorList>
    </citation>
    <scope>NUCLEOTIDE SEQUENCE [LARGE SCALE GENOMIC DNA]</scope>
    <source>
        <strain evidence="5 6">RD2P54</strain>
    </source>
</reference>
<dbReference type="SUPFAM" id="SSF51971">
    <property type="entry name" value="Nucleotide-binding domain"/>
    <property type="match status" value="2"/>
</dbReference>
<dbReference type="PROSITE" id="PS51379">
    <property type="entry name" value="4FE4S_FER_2"/>
    <property type="match status" value="2"/>
</dbReference>
<dbReference type="EMBL" id="JARXRM010000045">
    <property type="protein sequence ID" value="MDH5824726.1"/>
    <property type="molecule type" value="Genomic_DNA"/>
</dbReference>
<protein>
    <submittedName>
        <fullName evidence="5">FAD-dependent oxidoreductase</fullName>
    </submittedName>
</protein>
<gene>
    <name evidence="5" type="ORF">QFW77_17280</name>
</gene>
<dbReference type="Pfam" id="PF07992">
    <property type="entry name" value="Pyr_redox_2"/>
    <property type="match status" value="1"/>
</dbReference>
<dbReference type="Pfam" id="PF12838">
    <property type="entry name" value="Fer4_7"/>
    <property type="match status" value="1"/>
</dbReference>
<comment type="caution">
    <text evidence="5">The sequence shown here is derived from an EMBL/GenBank/DDBJ whole genome shotgun (WGS) entry which is preliminary data.</text>
</comment>
<dbReference type="PRINTS" id="PR00419">
    <property type="entry name" value="ADXRDTASE"/>
</dbReference>
<proteinExistence type="predicted"/>
<dbReference type="PANTHER" id="PTHR42783:SF3">
    <property type="entry name" value="GLUTAMATE SYNTHASE [NADPH] SMALL CHAIN-RELATED"/>
    <property type="match status" value="1"/>
</dbReference>
<dbReference type="Gene3D" id="3.30.70.20">
    <property type="match status" value="1"/>
</dbReference>
<dbReference type="InterPro" id="IPR009051">
    <property type="entry name" value="Helical_ferredxn"/>
</dbReference>
<dbReference type="Gene3D" id="1.10.1060.10">
    <property type="entry name" value="Alpha-helical ferredoxin"/>
    <property type="match status" value="1"/>
</dbReference>
<dbReference type="Proteomes" id="UP001156940">
    <property type="component" value="Unassembled WGS sequence"/>
</dbReference>
<organism evidence="5 6">
    <name type="scientific">Luteimonas endophytica</name>
    <dbReference type="NCBI Taxonomy" id="3042023"/>
    <lineage>
        <taxon>Bacteria</taxon>
        <taxon>Pseudomonadati</taxon>
        <taxon>Pseudomonadota</taxon>
        <taxon>Gammaproteobacteria</taxon>
        <taxon>Lysobacterales</taxon>
        <taxon>Lysobacteraceae</taxon>
        <taxon>Luteimonas</taxon>
    </lineage>
</organism>
<keyword evidence="3" id="KW-0411">Iron-sulfur</keyword>
<dbReference type="InterPro" id="IPR028261">
    <property type="entry name" value="DPD_II"/>
</dbReference>
<evidence type="ECO:0000256" key="2">
    <source>
        <dbReference type="ARBA" id="ARBA00023004"/>
    </source>
</evidence>
<evidence type="ECO:0000259" key="4">
    <source>
        <dbReference type="PROSITE" id="PS51379"/>
    </source>
</evidence>
<keyword evidence="6" id="KW-1185">Reference proteome</keyword>
<dbReference type="RefSeq" id="WP_280576055.1">
    <property type="nucleotide sequence ID" value="NZ_JARXRM010000045.1"/>
</dbReference>
<evidence type="ECO:0000313" key="6">
    <source>
        <dbReference type="Proteomes" id="UP001156940"/>
    </source>
</evidence>
<dbReference type="InterPro" id="IPR017900">
    <property type="entry name" value="4Fe4S_Fe_S_CS"/>
</dbReference>
<evidence type="ECO:0000256" key="1">
    <source>
        <dbReference type="ARBA" id="ARBA00022723"/>
    </source>
</evidence>
<dbReference type="SUPFAM" id="SSF54862">
    <property type="entry name" value="4Fe-4S ferredoxins"/>
    <property type="match status" value="1"/>
</dbReference>
<dbReference type="Pfam" id="PF14691">
    <property type="entry name" value="Fer4_20"/>
    <property type="match status" value="1"/>
</dbReference>
<evidence type="ECO:0000313" key="5">
    <source>
        <dbReference type="EMBL" id="MDH5824726.1"/>
    </source>
</evidence>
<dbReference type="PROSITE" id="PS00198">
    <property type="entry name" value="4FE4S_FER_1"/>
    <property type="match status" value="1"/>
</dbReference>
<keyword evidence="2" id="KW-0408">Iron</keyword>
<sequence length="607" mass="66574">MQPTDIGRPDVFHKVVDCQWACPAHTPVPEYIRLIAAGRYADAYMVNWHSNVFPGILGRTCDRPCEPACRRGRVEENNAGKPEPVAICRLKRVAADLKGDVRARMPEPAARPNGRRVACVGAGPASLTLARDLAPLGYHVAVFDADPKAGGFMRTQVPRFRLPESVIDEETGYILDLGVEFVGGRRIDSMKALLAEGYDAIFVGSGAPRGRDLDLPGRREADAQIHVGLDWLAGVHFGHVTAVGRRVLVLGGGNTAMDCCRSARRLGGGDVKVIVRSGFEQMKASPWEKEDAMHEGIPILDCRVPKSFVHASGKLTGMTFARVRVEYGEDGRRRLVPTGEADEFHPCDEVLIAVGQENAFPWIERDLGIDFDEWGMPVVDEATHQSTLPHVLFGGDAAFGPKNIIWAVAHGHAAAISVDRLLRGEDPQLRPGPDVVLSSQKMGIHEWSYDNAVSPDERYPVPWSEAARKLDSMHVEVELGFDAATAWKETQRCLNCDVQTVFVRDKCIECDACVDICPTDCITFTANGEEDELRTRLTAPAMNREQDLYVSAPLKTARVMVKDEDVCLHCGLCAERCPTGAWDMQKFLLREVHAGGDRRGAKAEAAA</sequence>
<dbReference type="InterPro" id="IPR023753">
    <property type="entry name" value="FAD/NAD-binding_dom"/>
</dbReference>
<dbReference type="PANTHER" id="PTHR42783">
    <property type="entry name" value="GLUTAMATE SYNTHASE [NADPH] SMALL CHAIN"/>
    <property type="match status" value="1"/>
</dbReference>
<dbReference type="InterPro" id="IPR017896">
    <property type="entry name" value="4Fe4S_Fe-S-bd"/>
</dbReference>
<feature type="domain" description="4Fe-4S ferredoxin-type" evidence="4">
    <location>
        <begin position="498"/>
        <end position="527"/>
    </location>
</feature>
<evidence type="ECO:0000256" key="3">
    <source>
        <dbReference type="ARBA" id="ARBA00023014"/>
    </source>
</evidence>
<accession>A0ABT6JD22</accession>
<feature type="domain" description="4Fe-4S ferredoxin-type" evidence="4">
    <location>
        <begin position="557"/>
        <end position="587"/>
    </location>
</feature>
<keyword evidence="1" id="KW-0479">Metal-binding</keyword>
<dbReference type="InterPro" id="IPR036188">
    <property type="entry name" value="FAD/NAD-bd_sf"/>
</dbReference>